<comment type="caution">
    <text evidence="4">Lacks conserved residue(s) required for the propagation of feature annotation.</text>
</comment>
<evidence type="ECO:0000256" key="1">
    <source>
        <dbReference type="ARBA" id="ARBA00022801"/>
    </source>
</evidence>
<dbReference type="Pfam" id="PF01734">
    <property type="entry name" value="Patatin"/>
    <property type="match status" value="1"/>
</dbReference>
<name>A0A5B9MF86_9BACT</name>
<feature type="short sequence motif" description="GXGXXG" evidence="4">
    <location>
        <begin position="37"/>
        <end position="42"/>
    </location>
</feature>
<dbReference type="PANTHER" id="PTHR14226:SF29">
    <property type="entry name" value="NEUROPATHY TARGET ESTERASE SWS"/>
    <property type="match status" value="1"/>
</dbReference>
<dbReference type="Proteomes" id="UP000321353">
    <property type="component" value="Chromosome"/>
</dbReference>
<dbReference type="KEGG" id="smam:Mal15_28930"/>
<dbReference type="InterPro" id="IPR016035">
    <property type="entry name" value="Acyl_Trfase/lysoPLipase"/>
</dbReference>
<evidence type="ECO:0000259" key="6">
    <source>
        <dbReference type="PROSITE" id="PS51635"/>
    </source>
</evidence>
<keyword evidence="8" id="KW-1185">Reference proteome</keyword>
<feature type="compositionally biased region" description="Polar residues" evidence="5">
    <location>
        <begin position="1"/>
        <end position="10"/>
    </location>
</feature>
<gene>
    <name evidence="7" type="primary">rssA_2</name>
    <name evidence="7" type="ORF">Mal15_28930</name>
</gene>
<feature type="active site" description="Nucleophile" evidence="4">
    <location>
        <position position="66"/>
    </location>
</feature>
<protein>
    <submittedName>
        <fullName evidence="7">NTE family protein RssA</fullName>
    </submittedName>
</protein>
<dbReference type="InterPro" id="IPR050301">
    <property type="entry name" value="NTE"/>
</dbReference>
<dbReference type="GO" id="GO:0016042">
    <property type="term" value="P:lipid catabolic process"/>
    <property type="evidence" value="ECO:0007669"/>
    <property type="project" value="UniProtKB-UniRule"/>
</dbReference>
<proteinExistence type="predicted"/>
<dbReference type="AlphaFoldDB" id="A0A5B9MF86"/>
<keyword evidence="1 4" id="KW-0378">Hydrolase</keyword>
<dbReference type="EMBL" id="CP036264">
    <property type="protein sequence ID" value="QEF98836.1"/>
    <property type="molecule type" value="Genomic_DNA"/>
</dbReference>
<evidence type="ECO:0000256" key="5">
    <source>
        <dbReference type="SAM" id="MobiDB-lite"/>
    </source>
</evidence>
<dbReference type="Gene3D" id="3.40.1090.10">
    <property type="entry name" value="Cytosolic phospholipase A2 catalytic domain"/>
    <property type="match status" value="2"/>
</dbReference>
<accession>A0A5B9MF86</accession>
<feature type="short sequence motif" description="GXSXG" evidence="4">
    <location>
        <begin position="64"/>
        <end position="68"/>
    </location>
</feature>
<feature type="domain" description="PNPLA" evidence="6">
    <location>
        <begin position="33"/>
        <end position="239"/>
    </location>
</feature>
<evidence type="ECO:0000256" key="4">
    <source>
        <dbReference type="PROSITE-ProRule" id="PRU01161"/>
    </source>
</evidence>
<organism evidence="7 8">
    <name type="scientific">Stieleria maiorica</name>
    <dbReference type="NCBI Taxonomy" id="2795974"/>
    <lineage>
        <taxon>Bacteria</taxon>
        <taxon>Pseudomonadati</taxon>
        <taxon>Planctomycetota</taxon>
        <taxon>Planctomycetia</taxon>
        <taxon>Pirellulales</taxon>
        <taxon>Pirellulaceae</taxon>
        <taxon>Stieleria</taxon>
    </lineage>
</organism>
<dbReference type="SUPFAM" id="SSF52151">
    <property type="entry name" value="FabD/lysophospholipase-like"/>
    <property type="match status" value="1"/>
</dbReference>
<dbReference type="InterPro" id="IPR002641">
    <property type="entry name" value="PNPLA_dom"/>
</dbReference>
<feature type="compositionally biased region" description="Basic and acidic residues" evidence="5">
    <location>
        <begin position="11"/>
        <end position="23"/>
    </location>
</feature>
<keyword evidence="3 4" id="KW-0443">Lipid metabolism</keyword>
<dbReference type="PROSITE" id="PS51635">
    <property type="entry name" value="PNPLA"/>
    <property type="match status" value="1"/>
</dbReference>
<feature type="active site" description="Proton acceptor" evidence="4">
    <location>
        <position position="226"/>
    </location>
</feature>
<evidence type="ECO:0000256" key="3">
    <source>
        <dbReference type="ARBA" id="ARBA00023098"/>
    </source>
</evidence>
<dbReference type="PANTHER" id="PTHR14226">
    <property type="entry name" value="NEUROPATHY TARGET ESTERASE/SWISS CHEESE D.MELANOGASTER"/>
    <property type="match status" value="1"/>
</dbReference>
<feature type="region of interest" description="Disordered" evidence="5">
    <location>
        <begin position="1"/>
        <end position="25"/>
    </location>
</feature>
<evidence type="ECO:0000256" key="2">
    <source>
        <dbReference type="ARBA" id="ARBA00022963"/>
    </source>
</evidence>
<keyword evidence="2 4" id="KW-0442">Lipid degradation</keyword>
<evidence type="ECO:0000313" key="8">
    <source>
        <dbReference type="Proteomes" id="UP000321353"/>
    </source>
</evidence>
<sequence>MDDSVNTLQTTEDREPLSPEIGRRGGGNRRAVIALGGGGARGLAHLGVMEAIGESGVRTERIVGVSIGSLMGGLCAVDSDIKRVQAKAIGLLHSPVFSEKCRQLMAAASRVSARDRRESQQLGPADWFSLWYQRLERIMRHGHRLTKIIRSPSLLSDQILHEAIEALVPDIDLAETKVPLSIVAADLKSGHRIVLERGSLRKAILASTAIPGFFPPIQWDDMLLSDIGVLDAIPLSIAKSYASDLTVGVDVGSTVQRIDTFGTAIDVVMRMEEIGERLCRRHSLPHADILIRPDVGYLPWYDFTDPSTLIASGLRAARAALRGQISRTAVVA</sequence>
<evidence type="ECO:0000313" key="7">
    <source>
        <dbReference type="EMBL" id="QEF98836.1"/>
    </source>
</evidence>
<reference evidence="7 8" key="1">
    <citation type="submission" date="2019-02" db="EMBL/GenBank/DDBJ databases">
        <title>Planctomycetal bacteria perform biofilm scaping via a novel small molecule.</title>
        <authorList>
            <person name="Jeske O."/>
            <person name="Boedeker C."/>
            <person name="Wiegand S."/>
            <person name="Breitling P."/>
            <person name="Kallscheuer N."/>
            <person name="Jogler M."/>
            <person name="Rohde M."/>
            <person name="Petersen J."/>
            <person name="Medema M.H."/>
            <person name="Surup F."/>
            <person name="Jogler C."/>
        </authorList>
    </citation>
    <scope>NUCLEOTIDE SEQUENCE [LARGE SCALE GENOMIC DNA]</scope>
    <source>
        <strain evidence="7 8">Mal15</strain>
    </source>
</reference>
<dbReference type="GO" id="GO:0016787">
    <property type="term" value="F:hydrolase activity"/>
    <property type="evidence" value="ECO:0007669"/>
    <property type="project" value="UniProtKB-UniRule"/>
</dbReference>